<evidence type="ECO:0000256" key="4">
    <source>
        <dbReference type="SAM" id="Phobius"/>
    </source>
</evidence>
<dbReference type="CDD" id="cd06225">
    <property type="entry name" value="HAMP"/>
    <property type="match status" value="1"/>
</dbReference>
<comment type="caution">
    <text evidence="7">The sequence shown here is derived from an EMBL/GenBank/DDBJ whole genome shotgun (WGS) entry which is preliminary data.</text>
</comment>
<evidence type="ECO:0000256" key="2">
    <source>
        <dbReference type="ARBA" id="ARBA00029447"/>
    </source>
</evidence>
<dbReference type="PANTHER" id="PTHR32089">
    <property type="entry name" value="METHYL-ACCEPTING CHEMOTAXIS PROTEIN MCPB"/>
    <property type="match status" value="1"/>
</dbReference>
<feature type="transmembrane region" description="Helical" evidence="4">
    <location>
        <begin position="324"/>
        <end position="344"/>
    </location>
</feature>
<dbReference type="SMART" id="SM00283">
    <property type="entry name" value="MA"/>
    <property type="match status" value="1"/>
</dbReference>
<dbReference type="PROSITE" id="PS50885">
    <property type="entry name" value="HAMP"/>
    <property type="match status" value="2"/>
</dbReference>
<evidence type="ECO:0000259" key="5">
    <source>
        <dbReference type="PROSITE" id="PS50111"/>
    </source>
</evidence>
<dbReference type="InterPro" id="IPR004089">
    <property type="entry name" value="MCPsignal_dom"/>
</dbReference>
<dbReference type="Pfam" id="PF00015">
    <property type="entry name" value="MCPsignal"/>
    <property type="match status" value="1"/>
</dbReference>
<keyword evidence="4" id="KW-0472">Membrane</keyword>
<keyword evidence="8" id="KW-1185">Reference proteome</keyword>
<dbReference type="SMART" id="SM00304">
    <property type="entry name" value="HAMP"/>
    <property type="match status" value="3"/>
</dbReference>
<dbReference type="InterPro" id="IPR004090">
    <property type="entry name" value="Chemotax_Me-accpt_rcpt"/>
</dbReference>
<comment type="similarity">
    <text evidence="2">Belongs to the methyl-accepting chemotaxis (MCP) protein family.</text>
</comment>
<name>A0ABW1ZQQ7_9DEIO</name>
<keyword evidence="1 3" id="KW-0807">Transducer</keyword>
<evidence type="ECO:0000313" key="7">
    <source>
        <dbReference type="EMBL" id="MFC6662080.1"/>
    </source>
</evidence>
<sequence length="739" mass="79769">MQTTLPSRTTRITRAMRNRNAQRIGWLGQLRVGQKLSLAALAFGLPITGLVGALLVEQQKNVTFAQQELAGIAQFAPLRDINTNLATFVDRALSSDSAGAEQAAAAVDRAIDQLEAQVAPEYRERVQALRRDWKILPDSIGTQPDLAVLQTYGQLLSTYQRDLSEDLLTQSGLMLDPQADSFFLMEASLRNLPRMSTLLNLAYLTVEAGNREPGDDAPYLNVLRDLNVQLLDSVAAYSTSMERAVRYNPALKPAGEAAQKLSDAVTPAVADLGAAIEAGSLKSVNMNAIQGDALLQVTASFNSGVKELAGVITQRKDRIERARLLTLAAIIGALVLAFTLLIRLSRSIVKPLSELTRASRAVSQGDLNVQVPVQTRDELGFMAHTFNGATAQLRENEAKNVMEREEALKLQQNIGNFLDVTMDIAGGDLTRRGVVSEDVLGNVVDSINVMVDELGAVLGEVQKASQSVTSASRDMLSTTDQIVQGADTTTSETRRVAEQVRAVTEGFREMAEAAQQSAESARQALEASQQGREAVLGTLDGMQNIRREVQGVSKRIKTLGDRSLEIQEIVDTISRLSSQTNLLALNASIEAAGAGAAGSRFAIVADEVRKLADSSAQATARIASLIRTVQLEITEVVASVEDGTREVEQGYRVASAAGERIEQLGKLAAESAQFAERINTATTEQVRSVEQVKEAVEQIGQVAEQSHESVQRGRDAAQRLQHLAQNLLQGLSRFKIPTN</sequence>
<gene>
    <name evidence="7" type="ORF">ACFP90_18435</name>
</gene>
<keyword evidence="4" id="KW-0812">Transmembrane</keyword>
<keyword evidence="4" id="KW-1133">Transmembrane helix</keyword>
<evidence type="ECO:0000259" key="6">
    <source>
        <dbReference type="PROSITE" id="PS50885"/>
    </source>
</evidence>
<dbReference type="Proteomes" id="UP001596317">
    <property type="component" value="Unassembled WGS sequence"/>
</dbReference>
<feature type="domain" description="HAMP" evidence="6">
    <location>
        <begin position="408"/>
        <end position="459"/>
    </location>
</feature>
<dbReference type="Gene3D" id="1.10.287.950">
    <property type="entry name" value="Methyl-accepting chemotaxis protein"/>
    <property type="match status" value="1"/>
</dbReference>
<protein>
    <submittedName>
        <fullName evidence="7">Methyl-accepting chemotaxis protein</fullName>
    </submittedName>
</protein>
<dbReference type="RefSeq" id="WP_224608689.1">
    <property type="nucleotide sequence ID" value="NZ_JAIQXV010000009.1"/>
</dbReference>
<dbReference type="SUPFAM" id="SSF158472">
    <property type="entry name" value="HAMP domain-like"/>
    <property type="match status" value="1"/>
</dbReference>
<evidence type="ECO:0000256" key="3">
    <source>
        <dbReference type="PROSITE-ProRule" id="PRU00284"/>
    </source>
</evidence>
<dbReference type="EMBL" id="JBHSWB010000001">
    <property type="protein sequence ID" value="MFC6662080.1"/>
    <property type="molecule type" value="Genomic_DNA"/>
</dbReference>
<dbReference type="InterPro" id="IPR003660">
    <property type="entry name" value="HAMP_dom"/>
</dbReference>
<feature type="transmembrane region" description="Helical" evidence="4">
    <location>
        <begin position="36"/>
        <end position="56"/>
    </location>
</feature>
<accession>A0ABW1ZQQ7</accession>
<evidence type="ECO:0000256" key="1">
    <source>
        <dbReference type="ARBA" id="ARBA00023224"/>
    </source>
</evidence>
<feature type="domain" description="HAMP" evidence="6">
    <location>
        <begin position="346"/>
        <end position="398"/>
    </location>
</feature>
<dbReference type="PRINTS" id="PR00260">
    <property type="entry name" value="CHEMTRNSDUCR"/>
</dbReference>
<proteinExistence type="inferred from homology"/>
<organism evidence="7 8">
    <name type="scientific">Deinococcus multiflagellatus</name>
    <dbReference type="NCBI Taxonomy" id="1656887"/>
    <lineage>
        <taxon>Bacteria</taxon>
        <taxon>Thermotogati</taxon>
        <taxon>Deinococcota</taxon>
        <taxon>Deinococci</taxon>
        <taxon>Deinococcales</taxon>
        <taxon>Deinococcaceae</taxon>
        <taxon>Deinococcus</taxon>
    </lineage>
</organism>
<dbReference type="PANTHER" id="PTHR32089:SF114">
    <property type="entry name" value="METHYL-ACCEPTING CHEMOTAXIS PROTEIN MCPB"/>
    <property type="match status" value="1"/>
</dbReference>
<evidence type="ECO:0000313" key="8">
    <source>
        <dbReference type="Proteomes" id="UP001596317"/>
    </source>
</evidence>
<dbReference type="Gene3D" id="6.10.340.10">
    <property type="match status" value="1"/>
</dbReference>
<feature type="domain" description="Methyl-accepting transducer" evidence="5">
    <location>
        <begin position="464"/>
        <end position="700"/>
    </location>
</feature>
<dbReference type="PROSITE" id="PS50111">
    <property type="entry name" value="CHEMOTAXIS_TRANSDUC_2"/>
    <property type="match status" value="1"/>
</dbReference>
<reference evidence="8" key="1">
    <citation type="journal article" date="2019" name="Int. J. Syst. Evol. Microbiol.">
        <title>The Global Catalogue of Microorganisms (GCM) 10K type strain sequencing project: providing services to taxonomists for standard genome sequencing and annotation.</title>
        <authorList>
            <consortium name="The Broad Institute Genomics Platform"/>
            <consortium name="The Broad Institute Genome Sequencing Center for Infectious Disease"/>
            <person name="Wu L."/>
            <person name="Ma J."/>
        </authorList>
    </citation>
    <scope>NUCLEOTIDE SEQUENCE [LARGE SCALE GENOMIC DNA]</scope>
    <source>
        <strain evidence="8">CCUG 63830</strain>
    </source>
</reference>
<dbReference type="SUPFAM" id="SSF58104">
    <property type="entry name" value="Methyl-accepting chemotaxis protein (MCP) signaling domain"/>
    <property type="match status" value="1"/>
</dbReference>
<dbReference type="Pfam" id="PF00672">
    <property type="entry name" value="HAMP"/>
    <property type="match status" value="1"/>
</dbReference>